<reference evidence="9" key="1">
    <citation type="journal article" date="2019" name="Int. J. Syst. Evol. Microbiol.">
        <title>The Global Catalogue of Microorganisms (GCM) 10K type strain sequencing project: providing services to taxonomists for standard genome sequencing and annotation.</title>
        <authorList>
            <consortium name="The Broad Institute Genomics Platform"/>
            <consortium name="The Broad Institute Genome Sequencing Center for Infectious Disease"/>
            <person name="Wu L."/>
            <person name="Ma J."/>
        </authorList>
    </citation>
    <scope>NUCLEOTIDE SEQUENCE [LARGE SCALE GENOMIC DNA]</scope>
    <source>
        <strain evidence="9">CGMCC 1.15731</strain>
    </source>
</reference>
<dbReference type="Gene3D" id="3.90.180.10">
    <property type="entry name" value="Medium-chain alcohol dehydrogenases, catalytic domain"/>
    <property type="match status" value="1"/>
</dbReference>
<dbReference type="CDD" id="cd08285">
    <property type="entry name" value="NADP_ADH"/>
    <property type="match status" value="1"/>
</dbReference>
<protein>
    <submittedName>
        <fullName evidence="8">NAD(P)-dependent alcohol dehydrogenase</fullName>
    </submittedName>
</protein>
<sequence length="358" mass="37736">MVQLMKAAVFVEKNRIVLEDKPVPDVGPLDALIRITTTTICGTDIHILKGEYPVEKGLTIGHEPVGIIEKLGSAVTGYQEGQRVIAGAITPSGHSYACLCGCGAQDGAGSKHGFRAMGGWKFGNTIDGCQAEYVLVKDAMANLSPIPDHLSDEDVLMCPDIMSTGFSGAESGGVKIGDTVAVFALGPIGLCAVAGARLMGATTIIGVDTLPERMKVARGLGADHVIDFKAGDPVEQIMELTDGRGVDVAIEALGTQSTFESALRVLRPGGTLSSLGVYSTDLKIPLDAFSAGLGDKRIVTTLCPGGKERMRRLMEVCASGRVDLKPLVTHRFKLDDIEKAYDLFGNQRDGVLKVAIQP</sequence>
<dbReference type="InterPro" id="IPR013154">
    <property type="entry name" value="ADH-like_N"/>
</dbReference>
<proteinExistence type="inferred from homology"/>
<evidence type="ECO:0000313" key="8">
    <source>
        <dbReference type="EMBL" id="MFC4625371.1"/>
    </source>
</evidence>
<dbReference type="PANTHER" id="PTHR42813:SF4">
    <property type="entry name" value="NADP-DEPENDENT ISOPROPANOL DEHYDROGENASE"/>
    <property type="match status" value="1"/>
</dbReference>
<evidence type="ECO:0000256" key="6">
    <source>
        <dbReference type="RuleBase" id="RU361277"/>
    </source>
</evidence>
<evidence type="ECO:0000313" key="9">
    <source>
        <dbReference type="Proteomes" id="UP001596042"/>
    </source>
</evidence>
<dbReference type="Gene3D" id="3.40.50.720">
    <property type="entry name" value="NAD(P)-binding Rossmann-like Domain"/>
    <property type="match status" value="1"/>
</dbReference>
<dbReference type="InterPro" id="IPR002328">
    <property type="entry name" value="ADH_Zn_CS"/>
</dbReference>
<comment type="cofactor">
    <cofactor evidence="1 6">
        <name>Zn(2+)</name>
        <dbReference type="ChEBI" id="CHEBI:29105"/>
    </cofactor>
</comment>
<dbReference type="SUPFAM" id="SSF51735">
    <property type="entry name" value="NAD(P)-binding Rossmann-fold domains"/>
    <property type="match status" value="1"/>
</dbReference>
<dbReference type="InterPro" id="IPR011032">
    <property type="entry name" value="GroES-like_sf"/>
</dbReference>
<dbReference type="Proteomes" id="UP001596042">
    <property type="component" value="Unassembled WGS sequence"/>
</dbReference>
<evidence type="ECO:0000256" key="2">
    <source>
        <dbReference type="ARBA" id="ARBA00008072"/>
    </source>
</evidence>
<dbReference type="InterPro" id="IPR013149">
    <property type="entry name" value="ADH-like_C"/>
</dbReference>
<dbReference type="SUPFAM" id="SSF50129">
    <property type="entry name" value="GroES-like"/>
    <property type="match status" value="1"/>
</dbReference>
<dbReference type="InterPro" id="IPR020843">
    <property type="entry name" value="ER"/>
</dbReference>
<keyword evidence="9" id="KW-1185">Reference proteome</keyword>
<dbReference type="InterPro" id="IPR036291">
    <property type="entry name" value="NAD(P)-bd_dom_sf"/>
</dbReference>
<feature type="domain" description="Enoyl reductase (ER)" evidence="7">
    <location>
        <begin position="13"/>
        <end position="356"/>
    </location>
</feature>
<evidence type="ECO:0000256" key="3">
    <source>
        <dbReference type="ARBA" id="ARBA00022723"/>
    </source>
</evidence>
<evidence type="ECO:0000256" key="4">
    <source>
        <dbReference type="ARBA" id="ARBA00022833"/>
    </source>
</evidence>
<evidence type="ECO:0000256" key="1">
    <source>
        <dbReference type="ARBA" id="ARBA00001947"/>
    </source>
</evidence>
<evidence type="ECO:0000259" key="7">
    <source>
        <dbReference type="SMART" id="SM00829"/>
    </source>
</evidence>
<dbReference type="SMART" id="SM00829">
    <property type="entry name" value="PKS_ER"/>
    <property type="match status" value="1"/>
</dbReference>
<dbReference type="PROSITE" id="PS00059">
    <property type="entry name" value="ADH_ZINC"/>
    <property type="match status" value="1"/>
</dbReference>
<keyword evidence="3 6" id="KW-0479">Metal-binding</keyword>
<organism evidence="8 9">
    <name type="scientific">Daeguia caeni</name>
    <dbReference type="NCBI Taxonomy" id="439612"/>
    <lineage>
        <taxon>Bacteria</taxon>
        <taxon>Pseudomonadati</taxon>
        <taxon>Pseudomonadota</taxon>
        <taxon>Alphaproteobacteria</taxon>
        <taxon>Hyphomicrobiales</taxon>
        <taxon>Brucellaceae</taxon>
        <taxon>Daeguia</taxon>
    </lineage>
</organism>
<accession>A0ABV9H737</accession>
<keyword evidence="5" id="KW-0560">Oxidoreductase</keyword>
<keyword evidence="4 6" id="KW-0862">Zinc</keyword>
<evidence type="ECO:0000256" key="5">
    <source>
        <dbReference type="ARBA" id="ARBA00023002"/>
    </source>
</evidence>
<comment type="similarity">
    <text evidence="2 6">Belongs to the zinc-containing alcohol dehydrogenase family.</text>
</comment>
<comment type="caution">
    <text evidence="8">The sequence shown here is derived from an EMBL/GenBank/DDBJ whole genome shotgun (WGS) entry which is preliminary data.</text>
</comment>
<dbReference type="EMBL" id="JBHSEL010000053">
    <property type="protein sequence ID" value="MFC4625371.1"/>
    <property type="molecule type" value="Genomic_DNA"/>
</dbReference>
<dbReference type="RefSeq" id="WP_374829238.1">
    <property type="nucleotide sequence ID" value="NZ_JBHEEZ010000001.1"/>
</dbReference>
<name>A0ABV9H737_9HYPH</name>
<dbReference type="Pfam" id="PF00107">
    <property type="entry name" value="ADH_zinc_N"/>
    <property type="match status" value="1"/>
</dbReference>
<dbReference type="Pfam" id="PF08240">
    <property type="entry name" value="ADH_N"/>
    <property type="match status" value="1"/>
</dbReference>
<gene>
    <name evidence="8" type="ORF">ACFO1V_09070</name>
</gene>
<dbReference type="PANTHER" id="PTHR42813">
    <property type="entry name" value="ZINC-TYPE ALCOHOL DEHYDROGENASE-LIKE"/>
    <property type="match status" value="1"/>
</dbReference>